<protein>
    <submittedName>
        <fullName evidence="1">Uncharacterized protein</fullName>
    </submittedName>
</protein>
<proteinExistence type="predicted"/>
<dbReference type="EMBL" id="KY684083">
    <property type="protein sequence ID" value="ARF08630.1"/>
    <property type="molecule type" value="Genomic_DNA"/>
</dbReference>
<name>A0A1V0SA86_9VIRU</name>
<sequence>MYYSVTFNNKTYLGTSIKELFENISKIDYMTSKHIATLSTKINTDKISYKKHNFAKFSDNVFDTEDLNDDEKEEIKKFCKEYRKMFITCTVKLYNKKNEELFVVEFSCGETIVNDKYKSFSDPALMTSNYILVEYESQITSTIQSFGVHGGDYILFSFSDKDKKIYEMILKSNGFFEADNETLLLDQQILKPCYFKLTEKMNEEINENQRLKYKVLKSINRLKN</sequence>
<evidence type="ECO:0000313" key="1">
    <source>
        <dbReference type="EMBL" id="ARF08630.1"/>
    </source>
</evidence>
<accession>A0A1V0SA86</accession>
<gene>
    <name evidence="1" type="ORF">Catovirus_1_680</name>
</gene>
<reference evidence="1" key="1">
    <citation type="journal article" date="2017" name="Science">
        <title>Giant viruses with an expanded complement of translation system components.</title>
        <authorList>
            <person name="Schulz F."/>
            <person name="Yutin N."/>
            <person name="Ivanova N.N."/>
            <person name="Ortega D.R."/>
            <person name="Lee T.K."/>
            <person name="Vierheilig J."/>
            <person name="Daims H."/>
            <person name="Horn M."/>
            <person name="Wagner M."/>
            <person name="Jensen G.J."/>
            <person name="Kyrpides N.C."/>
            <person name="Koonin E.V."/>
            <person name="Woyke T."/>
        </authorList>
    </citation>
    <scope>NUCLEOTIDE SEQUENCE</scope>
    <source>
        <strain evidence="1">CTV1</strain>
    </source>
</reference>
<organism evidence="1">
    <name type="scientific">Catovirus CTV1</name>
    <dbReference type="NCBI Taxonomy" id="1977631"/>
    <lineage>
        <taxon>Viruses</taxon>
        <taxon>Varidnaviria</taxon>
        <taxon>Bamfordvirae</taxon>
        <taxon>Nucleocytoviricota</taxon>
        <taxon>Megaviricetes</taxon>
        <taxon>Imitervirales</taxon>
        <taxon>Mimiviridae</taxon>
        <taxon>Klosneuvirinae</taxon>
        <taxon>Catovirus</taxon>
    </lineage>
</organism>